<dbReference type="EMBL" id="CADCUR010000212">
    <property type="protein sequence ID" value="CAA9411612.1"/>
    <property type="molecule type" value="Genomic_DNA"/>
</dbReference>
<dbReference type="AlphaFoldDB" id="A0A6N3IZ32"/>
<gene>
    <name evidence="1" type="ORF">AVDCRST_MAG74-2324</name>
</gene>
<evidence type="ECO:0000313" key="1">
    <source>
        <dbReference type="EMBL" id="CAA9411612.1"/>
    </source>
</evidence>
<sequence>MKSQIEIFDRQFSFLHSRSNELLKLISDDKLFQRPRELNQTYQMFSCGEYILRSAGKIEQTFGGITTRLWDDPFEWTLPEELSTAALIGEYLTEVERTRLKGFSLFSSDEDLRRELPAPEKLRTIFEILIETLARSEHFQGRAFAIFQMLSDEKLPRV</sequence>
<proteinExistence type="predicted"/>
<evidence type="ECO:0008006" key="2">
    <source>
        <dbReference type="Google" id="ProtNLM"/>
    </source>
</evidence>
<organism evidence="1">
    <name type="scientific">uncultured Pyrinomonadaceae bacterium</name>
    <dbReference type="NCBI Taxonomy" id="2283094"/>
    <lineage>
        <taxon>Bacteria</taxon>
        <taxon>Pseudomonadati</taxon>
        <taxon>Acidobacteriota</taxon>
        <taxon>Blastocatellia</taxon>
        <taxon>Blastocatellales</taxon>
        <taxon>Pyrinomonadaceae</taxon>
        <taxon>environmental samples</taxon>
    </lineage>
</organism>
<reference evidence="1" key="1">
    <citation type="submission" date="2020-02" db="EMBL/GenBank/DDBJ databases">
        <authorList>
            <person name="Meier V. D."/>
        </authorList>
    </citation>
    <scope>NUCLEOTIDE SEQUENCE</scope>
    <source>
        <strain evidence="1">AVDCRST_MAG74</strain>
    </source>
</reference>
<name>A0A6N3IZ32_9BACT</name>
<protein>
    <recommendedName>
        <fullName evidence="2">DinB-like domain-containing protein</fullName>
    </recommendedName>
</protein>
<accession>A0A6N3IZ32</accession>